<evidence type="ECO:0000313" key="1">
    <source>
        <dbReference type="EMBL" id="CAI9938977.1"/>
    </source>
</evidence>
<comment type="caution">
    <text evidence="1">The sequence shown here is derived from an EMBL/GenBank/DDBJ whole genome shotgun (WGS) entry which is preliminary data.</text>
</comment>
<evidence type="ECO:0000313" key="2">
    <source>
        <dbReference type="EMBL" id="CAL6021897.1"/>
    </source>
</evidence>
<keyword evidence="3" id="KW-1185">Reference proteome</keyword>
<reference evidence="2 3" key="2">
    <citation type="submission" date="2024-07" db="EMBL/GenBank/DDBJ databases">
        <authorList>
            <person name="Akdeniz Z."/>
        </authorList>
    </citation>
    <scope>NUCLEOTIDE SEQUENCE [LARGE SCALE GENOMIC DNA]</scope>
</reference>
<dbReference type="Proteomes" id="UP001642409">
    <property type="component" value="Unassembled WGS sequence"/>
</dbReference>
<accession>A0AA86PIM3</accession>
<organism evidence="1">
    <name type="scientific">Hexamita inflata</name>
    <dbReference type="NCBI Taxonomy" id="28002"/>
    <lineage>
        <taxon>Eukaryota</taxon>
        <taxon>Metamonada</taxon>
        <taxon>Diplomonadida</taxon>
        <taxon>Hexamitidae</taxon>
        <taxon>Hexamitinae</taxon>
        <taxon>Hexamita</taxon>
    </lineage>
</organism>
<proteinExistence type="predicted"/>
<dbReference type="EMBL" id="CATOUU010000660">
    <property type="protein sequence ID" value="CAI9938977.1"/>
    <property type="molecule type" value="Genomic_DNA"/>
</dbReference>
<reference evidence="1" key="1">
    <citation type="submission" date="2023-06" db="EMBL/GenBank/DDBJ databases">
        <authorList>
            <person name="Kurt Z."/>
        </authorList>
    </citation>
    <scope>NUCLEOTIDE SEQUENCE</scope>
</reference>
<dbReference type="AlphaFoldDB" id="A0AA86PIM3"/>
<gene>
    <name evidence="1" type="ORF">HINF_LOCUS26622</name>
    <name evidence="2" type="ORF">HINF_LOCUS28385</name>
</gene>
<name>A0AA86PIM3_9EUKA</name>
<sequence length="257" mass="29165">MNSINSTPQKMYRLNTSRIIESKNSFDDLVQSSCMKSVTPIIYDEIVLKPKQQQATYSQKLLRAPIRDGEAVKNKSAFTFQLRRQACGEGILDVGLSSNNFSFEASKRPQSATKPLVSQLINDSSSVFLTAPNASSTNASFARESILSAHVNNMLQNQNAPKQRPHSAILSRQERELEQLAKQFKQSANKSEVKQISQSLEQQAKMNCYFANVTKKVQLIEFRREQDLNAKFAEQKTKTDKLGNKNLKFMFKFEKEI</sequence>
<dbReference type="EMBL" id="CAXDID020000090">
    <property type="protein sequence ID" value="CAL6021897.1"/>
    <property type="molecule type" value="Genomic_DNA"/>
</dbReference>
<protein>
    <submittedName>
        <fullName evidence="2">Hypothetical_protein</fullName>
    </submittedName>
</protein>
<evidence type="ECO:0000313" key="3">
    <source>
        <dbReference type="Proteomes" id="UP001642409"/>
    </source>
</evidence>